<dbReference type="AlphaFoldDB" id="A0A7L6B4K8"/>
<name>A0A7L6B4K8_9ACTN</name>
<dbReference type="GO" id="GO:0043041">
    <property type="term" value="P:amino acid activation for nonribosomal peptide biosynthetic process"/>
    <property type="evidence" value="ECO:0007669"/>
    <property type="project" value="TreeGrafter"/>
</dbReference>
<dbReference type="EMBL" id="CP059322">
    <property type="protein sequence ID" value="QLQ36520.1"/>
    <property type="molecule type" value="Genomic_DNA"/>
</dbReference>
<dbReference type="InterPro" id="IPR000873">
    <property type="entry name" value="AMP-dep_synth/lig_dom"/>
</dbReference>
<dbReference type="SUPFAM" id="SSF56801">
    <property type="entry name" value="Acetyl-CoA synthetase-like"/>
    <property type="match status" value="1"/>
</dbReference>
<dbReference type="PROSITE" id="PS00455">
    <property type="entry name" value="AMP_BINDING"/>
    <property type="match status" value="1"/>
</dbReference>
<sequence>MVSLFERQVAACPDAPAVVGGGVSLTFAQVDARANRLARVLQANGVGVDSVVGLALPGGVDMVVGMVAVWKAGGAYLPVDVSLPTDRLAFMFADARVSVLVGTDEVLGDLPAGMRTVSVDDPLLGVMPDEAPCVVVPLDALAYVIYTSGSTGRPKGVGVTQRGLANYVAGVPQRLGWGAPGARYGLLQAQVTDLGNTTIFTSLATGGCLHVLDADVVVDPAAVAGYWREHGIEHVKAVPSHLAALAAGGWVEAVLPSGSLVLGGEAAPRSLVDAVASVGRPVFNHYGPTETTIGVLTGPITGSAGSVTATVGSVPDSVGAMAGSSGAMADSSGAMAGSSGPMAGRPGWWRGRRIGPVGSVWRLVRVRCWGCRCRICGWRCGTSGCNPFRWVWSVSCM</sequence>
<accession>A0A7L6B4K8</accession>
<evidence type="ECO:0000313" key="3">
    <source>
        <dbReference type="Proteomes" id="UP000510844"/>
    </source>
</evidence>
<reference evidence="2 3" key="1">
    <citation type="submission" date="2020-07" db="EMBL/GenBank/DDBJ databases">
        <title>A new Micromonospora strain with potent antibiotic activity isolated from the microbiome of a mid-Atlantic deep-sea sponge.</title>
        <authorList>
            <person name="Back C.R."/>
            <person name="Stennett H.L."/>
            <person name="Williams S.E."/>
            <person name="Wang L."/>
            <person name="Ojeda Gomez J."/>
            <person name="Abdulle O.M."/>
            <person name="Duffy T."/>
            <person name="Hendry K.R."/>
            <person name="Powell D."/>
            <person name="Stach J.E."/>
            <person name="Essex-Lopresti A.E."/>
            <person name="Willis C.L."/>
            <person name="Curnow P."/>
            <person name="Race P.R."/>
        </authorList>
    </citation>
    <scope>NUCLEOTIDE SEQUENCE [LARGE SCALE GENOMIC DNA]</scope>
    <source>
        <strain evidence="2 3">28ISP2-46</strain>
    </source>
</reference>
<dbReference type="Proteomes" id="UP000510844">
    <property type="component" value="Chromosome"/>
</dbReference>
<feature type="domain" description="AMP-dependent synthetase/ligase" evidence="1">
    <location>
        <begin position="5"/>
        <end position="312"/>
    </location>
</feature>
<keyword evidence="3" id="KW-1185">Reference proteome</keyword>
<evidence type="ECO:0000259" key="1">
    <source>
        <dbReference type="Pfam" id="PF00501"/>
    </source>
</evidence>
<dbReference type="FunFam" id="3.40.50.980:FF:000001">
    <property type="entry name" value="Non-ribosomal peptide synthetase"/>
    <property type="match status" value="1"/>
</dbReference>
<dbReference type="GO" id="GO:0031177">
    <property type="term" value="F:phosphopantetheine binding"/>
    <property type="evidence" value="ECO:0007669"/>
    <property type="project" value="TreeGrafter"/>
</dbReference>
<dbReference type="PANTHER" id="PTHR45527:SF1">
    <property type="entry name" value="FATTY ACID SYNTHASE"/>
    <property type="match status" value="1"/>
</dbReference>
<gene>
    <name evidence="2" type="ORF">H1D33_25045</name>
</gene>
<dbReference type="InterPro" id="IPR020845">
    <property type="entry name" value="AMP-binding_CS"/>
</dbReference>
<dbReference type="GO" id="GO:0044550">
    <property type="term" value="P:secondary metabolite biosynthetic process"/>
    <property type="evidence" value="ECO:0007669"/>
    <property type="project" value="TreeGrafter"/>
</dbReference>
<organism evidence="2 3">
    <name type="scientific">Micromonospora robiginosa</name>
    <dbReference type="NCBI Taxonomy" id="2749844"/>
    <lineage>
        <taxon>Bacteria</taxon>
        <taxon>Bacillati</taxon>
        <taxon>Actinomycetota</taxon>
        <taxon>Actinomycetes</taxon>
        <taxon>Micromonosporales</taxon>
        <taxon>Micromonosporaceae</taxon>
        <taxon>Micromonospora</taxon>
    </lineage>
</organism>
<dbReference type="Gene3D" id="3.40.50.980">
    <property type="match status" value="2"/>
</dbReference>
<protein>
    <submittedName>
        <fullName evidence="2">AMP-binding protein</fullName>
    </submittedName>
</protein>
<dbReference type="PANTHER" id="PTHR45527">
    <property type="entry name" value="NONRIBOSOMAL PEPTIDE SYNTHETASE"/>
    <property type="match status" value="1"/>
</dbReference>
<dbReference type="Pfam" id="PF00501">
    <property type="entry name" value="AMP-binding"/>
    <property type="match status" value="1"/>
</dbReference>
<reference evidence="3" key="2">
    <citation type="journal article" date="2021" name="Mar. Drugs">
        <title>A New Micromonospora Strain with Antibiotic Activity Isolated from the Microbiome of a Mid-Atlantic Deep-Sea Sponge.</title>
        <authorList>
            <person name="Back C.R."/>
            <person name="Stennett H.L."/>
            <person name="Williams S.E."/>
            <person name="Wang L."/>
            <person name="Ojeda Gomez J."/>
            <person name="Abdulle O.M."/>
            <person name="Duffy T."/>
            <person name="Neal C."/>
            <person name="Mantell J."/>
            <person name="Jepson M.A."/>
            <person name="Hendry K.R."/>
            <person name="Powell D."/>
            <person name="Stach J.E.M."/>
            <person name="Essex-Lopresti A.E."/>
            <person name="Willis C.L."/>
            <person name="Curnow P."/>
            <person name="Race P.R."/>
        </authorList>
    </citation>
    <scope>NUCLEOTIDE SEQUENCE [LARGE SCALE GENOMIC DNA]</scope>
    <source>
        <strain evidence="3">28ISP2-46</strain>
    </source>
</reference>
<proteinExistence type="predicted"/>
<evidence type="ECO:0000313" key="2">
    <source>
        <dbReference type="EMBL" id="QLQ36520.1"/>
    </source>
</evidence>
<dbReference type="GO" id="GO:0005737">
    <property type="term" value="C:cytoplasm"/>
    <property type="evidence" value="ECO:0007669"/>
    <property type="project" value="TreeGrafter"/>
</dbReference>